<sequence length="368" mass="40058">MVPAKIDTSTSCGPPEAWTTCSHKSLTISFPSIWPCATRNSDCYGRAFLIWRSCSERCDTKSHNKAKAREKQDDGLYLLNLVSREWTRVSMKGPSPAGRYGHAVCMVGSKFFVFGGQVDGECLNDLWAFDLNSLRTKAMWEKIELAEGSLQPAQRTGHVCVSYGERIIVFGGTDFQYHYNDTWVFETTTNTWSELTCTGFIPSPREGHAAALVDDIVYVFGGRGVDGKDLGDLGAFKLSNQRWYIFTRMGPAPTPRSGHAMASMGSRVFVLGGIGGESANPSKPEDPILIHVLDTKYIKYPGANNALPTGPPQQWSRNPSANAQPAGAPIQQTGVRAMSPIGDQAFDDDPRCAVSSTQRSVPNGSGST</sequence>
<evidence type="ECO:0000313" key="1">
    <source>
        <dbReference type="EMBL" id="KAI0083276.1"/>
    </source>
</evidence>
<dbReference type="Proteomes" id="UP001055072">
    <property type="component" value="Unassembled WGS sequence"/>
</dbReference>
<comment type="caution">
    <text evidence="1">The sequence shown here is derived from an EMBL/GenBank/DDBJ whole genome shotgun (WGS) entry which is preliminary data.</text>
</comment>
<gene>
    <name evidence="1" type="ORF">BDY19DRAFT_709959</name>
</gene>
<protein>
    <submittedName>
        <fullName evidence="1">Uncharacterized protein</fullName>
    </submittedName>
</protein>
<organism evidence="1 2">
    <name type="scientific">Irpex rosettiformis</name>
    <dbReference type="NCBI Taxonomy" id="378272"/>
    <lineage>
        <taxon>Eukaryota</taxon>
        <taxon>Fungi</taxon>
        <taxon>Dikarya</taxon>
        <taxon>Basidiomycota</taxon>
        <taxon>Agaricomycotina</taxon>
        <taxon>Agaricomycetes</taxon>
        <taxon>Polyporales</taxon>
        <taxon>Irpicaceae</taxon>
        <taxon>Irpex</taxon>
    </lineage>
</organism>
<evidence type="ECO:0000313" key="2">
    <source>
        <dbReference type="Proteomes" id="UP001055072"/>
    </source>
</evidence>
<accession>A0ACB8TMR4</accession>
<name>A0ACB8TMR4_9APHY</name>
<dbReference type="EMBL" id="MU274976">
    <property type="protein sequence ID" value="KAI0083276.1"/>
    <property type="molecule type" value="Genomic_DNA"/>
</dbReference>
<keyword evidence="2" id="KW-1185">Reference proteome</keyword>
<reference evidence="1" key="1">
    <citation type="journal article" date="2021" name="Environ. Microbiol.">
        <title>Gene family expansions and transcriptome signatures uncover fungal adaptations to wood decay.</title>
        <authorList>
            <person name="Hage H."/>
            <person name="Miyauchi S."/>
            <person name="Viragh M."/>
            <person name="Drula E."/>
            <person name="Min B."/>
            <person name="Chaduli D."/>
            <person name="Navarro D."/>
            <person name="Favel A."/>
            <person name="Norest M."/>
            <person name="Lesage-Meessen L."/>
            <person name="Balint B."/>
            <person name="Merenyi Z."/>
            <person name="de Eugenio L."/>
            <person name="Morin E."/>
            <person name="Martinez A.T."/>
            <person name="Baldrian P."/>
            <person name="Stursova M."/>
            <person name="Martinez M.J."/>
            <person name="Novotny C."/>
            <person name="Magnuson J.K."/>
            <person name="Spatafora J.W."/>
            <person name="Maurice S."/>
            <person name="Pangilinan J."/>
            <person name="Andreopoulos W."/>
            <person name="LaButti K."/>
            <person name="Hundley H."/>
            <person name="Na H."/>
            <person name="Kuo A."/>
            <person name="Barry K."/>
            <person name="Lipzen A."/>
            <person name="Henrissat B."/>
            <person name="Riley R."/>
            <person name="Ahrendt S."/>
            <person name="Nagy L.G."/>
            <person name="Grigoriev I.V."/>
            <person name="Martin F."/>
            <person name="Rosso M.N."/>
        </authorList>
    </citation>
    <scope>NUCLEOTIDE SEQUENCE</scope>
    <source>
        <strain evidence="1">CBS 384.51</strain>
    </source>
</reference>
<proteinExistence type="predicted"/>